<dbReference type="AlphaFoldDB" id="F0QXG3"/>
<dbReference type="RefSeq" id="WP_013604364.1">
    <property type="nucleotide sequence ID" value="NC_015151.1"/>
</dbReference>
<dbReference type="EMBL" id="CP002529">
    <property type="protein sequence ID" value="ADY01202.1"/>
    <property type="molecule type" value="Genomic_DNA"/>
</dbReference>
<organism evidence="1 2">
    <name type="scientific">Vulcanisaeta moutnovskia (strain 768-28)</name>
    <dbReference type="NCBI Taxonomy" id="985053"/>
    <lineage>
        <taxon>Archaea</taxon>
        <taxon>Thermoproteota</taxon>
        <taxon>Thermoprotei</taxon>
        <taxon>Thermoproteales</taxon>
        <taxon>Thermoproteaceae</taxon>
        <taxon>Vulcanisaeta</taxon>
    </lineage>
</organism>
<name>F0QXG3_VULM7</name>
<evidence type="ECO:0000313" key="1">
    <source>
        <dbReference type="EMBL" id="ADY01202.1"/>
    </source>
</evidence>
<dbReference type="eggNOG" id="arCOG13763">
    <property type="taxonomic scope" value="Archaea"/>
</dbReference>
<dbReference type="Proteomes" id="UP000007485">
    <property type="component" value="Chromosome"/>
</dbReference>
<dbReference type="GeneID" id="10288646"/>
<protein>
    <submittedName>
        <fullName evidence="1">Uncharacterized protein</fullName>
    </submittedName>
</protein>
<dbReference type="KEGG" id="vmo:VMUT_0994"/>
<sequence length="87" mass="10053">MPILHRFIVEELPKFKMNIKSDNGLYKFTVNAVRRYLVKYLPESEVDGAVIALATGRLTIELVRHGFEVVRRHRGVYIVRRVVGDGE</sequence>
<dbReference type="HOGENOM" id="CLU_2476218_0_0_2"/>
<dbReference type="STRING" id="985053.VMUT_0994"/>
<reference evidence="1 2" key="1">
    <citation type="journal article" date="2011" name="J. Bacteriol.">
        <title>Complete genome sequence of 'Vulcanisaeta moutnovskia' strain 768-28, a novel member of the hyperthermophilic crenarchaeal genus vulcanisaeta.</title>
        <authorList>
            <person name="Gumerov V.M."/>
            <person name="Mardanov A.V."/>
            <person name="Beletsky A.V."/>
            <person name="Prokofeva M.I."/>
            <person name="Bonch-Osmolovskaya E.A."/>
            <person name="Ravin N.V."/>
            <person name="Skryabin K.G."/>
        </authorList>
    </citation>
    <scope>NUCLEOTIDE SEQUENCE [LARGE SCALE GENOMIC DNA]</scope>
    <source>
        <strain evidence="1 2">768-28</strain>
    </source>
</reference>
<evidence type="ECO:0000313" key="2">
    <source>
        <dbReference type="Proteomes" id="UP000007485"/>
    </source>
</evidence>
<proteinExistence type="predicted"/>
<gene>
    <name evidence="1" type="ordered locus">VMUT_0994</name>
</gene>
<accession>F0QXG3</accession>
<keyword evidence="2" id="KW-1185">Reference proteome</keyword>